<comment type="caution">
    <text evidence="1">The sequence shown here is derived from an EMBL/GenBank/DDBJ whole genome shotgun (WGS) entry which is preliminary data.</text>
</comment>
<name>A0AA88VY74_9ASTE</name>
<proteinExistence type="predicted"/>
<dbReference type="EMBL" id="JAVXUP010001090">
    <property type="protein sequence ID" value="KAK3016088.1"/>
    <property type="molecule type" value="Genomic_DNA"/>
</dbReference>
<dbReference type="AlphaFoldDB" id="A0AA88VY74"/>
<reference evidence="1" key="1">
    <citation type="submission" date="2022-12" db="EMBL/GenBank/DDBJ databases">
        <title>Draft genome assemblies for two species of Escallonia (Escalloniales).</title>
        <authorList>
            <person name="Chanderbali A."/>
            <person name="Dervinis C."/>
            <person name="Anghel I."/>
            <person name="Soltis D."/>
            <person name="Soltis P."/>
            <person name="Zapata F."/>
        </authorList>
    </citation>
    <scope>NUCLEOTIDE SEQUENCE</scope>
    <source>
        <strain evidence="1">UCBG64.0493</strain>
        <tissue evidence="1">Leaf</tissue>
    </source>
</reference>
<accession>A0AA88VY74</accession>
<evidence type="ECO:0000313" key="1">
    <source>
        <dbReference type="EMBL" id="KAK3016088.1"/>
    </source>
</evidence>
<protein>
    <submittedName>
        <fullName evidence="1">Uncharacterized protein</fullName>
    </submittedName>
</protein>
<dbReference type="Proteomes" id="UP001188597">
    <property type="component" value="Unassembled WGS sequence"/>
</dbReference>
<organism evidence="1 2">
    <name type="scientific">Escallonia herrerae</name>
    <dbReference type="NCBI Taxonomy" id="1293975"/>
    <lineage>
        <taxon>Eukaryota</taxon>
        <taxon>Viridiplantae</taxon>
        <taxon>Streptophyta</taxon>
        <taxon>Embryophyta</taxon>
        <taxon>Tracheophyta</taxon>
        <taxon>Spermatophyta</taxon>
        <taxon>Magnoliopsida</taxon>
        <taxon>eudicotyledons</taxon>
        <taxon>Gunneridae</taxon>
        <taxon>Pentapetalae</taxon>
        <taxon>asterids</taxon>
        <taxon>campanulids</taxon>
        <taxon>Escalloniales</taxon>
        <taxon>Escalloniaceae</taxon>
        <taxon>Escallonia</taxon>
    </lineage>
</organism>
<keyword evidence="2" id="KW-1185">Reference proteome</keyword>
<sequence length="62" mass="6942">MAFHFRLAHHVVNDQIFVTSHYAGSEDLVVKFGAGEFLARYLNSVSDEAQALSLLDNAKYQV</sequence>
<gene>
    <name evidence="1" type="ORF">RJ639_005683</name>
</gene>
<evidence type="ECO:0000313" key="2">
    <source>
        <dbReference type="Proteomes" id="UP001188597"/>
    </source>
</evidence>